<organism evidence="2">
    <name type="scientific">candidate division WOR-3 bacterium</name>
    <dbReference type="NCBI Taxonomy" id="2052148"/>
    <lineage>
        <taxon>Bacteria</taxon>
        <taxon>Bacteria division WOR-3</taxon>
    </lineage>
</organism>
<proteinExistence type="predicted"/>
<evidence type="ECO:0000259" key="1">
    <source>
        <dbReference type="Pfam" id="PF04468"/>
    </source>
</evidence>
<protein>
    <recommendedName>
        <fullName evidence="1">PSP1 C-terminal domain-containing protein</fullName>
    </recommendedName>
</protein>
<comment type="caution">
    <text evidence="2">The sequence shown here is derived from an EMBL/GenBank/DDBJ whole genome shotgun (WGS) entry which is preliminary data.</text>
</comment>
<feature type="domain" description="PSP1 C-terminal" evidence="1">
    <location>
        <begin position="57"/>
        <end position="132"/>
    </location>
</feature>
<dbReference type="EMBL" id="DTHS01000022">
    <property type="protein sequence ID" value="HHR48674.1"/>
    <property type="molecule type" value="Genomic_DNA"/>
</dbReference>
<evidence type="ECO:0000313" key="2">
    <source>
        <dbReference type="EMBL" id="HHR48674.1"/>
    </source>
</evidence>
<dbReference type="NCBIfam" id="NF041131">
    <property type="entry name" value="RicT_YaaT_fam"/>
    <property type="match status" value="1"/>
</dbReference>
<sequence>MSKVLVEIHKFYEILCQPVEEMALKANDFVLVKLKFGEDFGRVKNFLEDGEEVAGIIFKKADKNDILKYYEIKEKENFYYQKFVNFVFDKGINIFPLACHYSFDEKRLVFYAISNKKVDLLSKQKELGKILNKKTFIILLPPRAAMGKIGGYGPCGRKFCCATFLKEPPPVKLRTVRLQGLEGKKEKITGFCGRLLCCLEFERERYER</sequence>
<reference evidence="2" key="1">
    <citation type="journal article" date="2020" name="mSystems">
        <title>Genome- and Community-Level Interaction Insights into Carbon Utilization and Element Cycling Functions of Hydrothermarchaeota in Hydrothermal Sediment.</title>
        <authorList>
            <person name="Zhou Z."/>
            <person name="Liu Y."/>
            <person name="Xu W."/>
            <person name="Pan J."/>
            <person name="Luo Z.H."/>
            <person name="Li M."/>
        </authorList>
    </citation>
    <scope>NUCLEOTIDE SEQUENCE [LARGE SCALE GENOMIC DNA]</scope>
    <source>
        <strain evidence="2">SpSt-791</strain>
    </source>
</reference>
<name>A0A7V5XZX3_UNCW3</name>
<gene>
    <name evidence="2" type="ORF">ENV79_03415</name>
</gene>
<dbReference type="InterPro" id="IPR007557">
    <property type="entry name" value="PSP1_C"/>
</dbReference>
<dbReference type="AlphaFoldDB" id="A0A7V5XZX3"/>
<dbReference type="Pfam" id="PF04468">
    <property type="entry name" value="PSP1"/>
    <property type="match status" value="1"/>
</dbReference>
<accession>A0A7V5XZX3</accession>